<dbReference type="Pfam" id="PF12763">
    <property type="entry name" value="EH"/>
    <property type="match status" value="1"/>
</dbReference>
<dbReference type="PROSITE" id="PS50031">
    <property type="entry name" value="EH"/>
    <property type="match status" value="1"/>
</dbReference>
<dbReference type="AlphaFoldDB" id="A0A0B6ZMZ0"/>
<dbReference type="PANTHER" id="PTHR11216:SF176">
    <property type="entry name" value="EPIDERMAL GROWTH FACTOR RECEPTOR PATHWAY SUBSTRATE CLONE 15, ISOFORM A"/>
    <property type="match status" value="1"/>
</dbReference>
<dbReference type="Gene3D" id="1.10.238.10">
    <property type="entry name" value="EF-hand"/>
    <property type="match status" value="1"/>
</dbReference>
<dbReference type="GO" id="GO:0005509">
    <property type="term" value="F:calcium ion binding"/>
    <property type="evidence" value="ECO:0007669"/>
    <property type="project" value="InterPro"/>
</dbReference>
<accession>A0A0B6ZMZ0</accession>
<protein>
    <recommendedName>
        <fullName evidence="5">EH domain-containing protein</fullName>
    </recommendedName>
</protein>
<dbReference type="InterPro" id="IPR018247">
    <property type="entry name" value="EF_Hand_1_Ca_BS"/>
</dbReference>
<dbReference type="GO" id="GO:0016197">
    <property type="term" value="P:endosomal transport"/>
    <property type="evidence" value="ECO:0007669"/>
    <property type="project" value="TreeGrafter"/>
</dbReference>
<dbReference type="InterPro" id="IPR000261">
    <property type="entry name" value="EH_dom"/>
</dbReference>
<evidence type="ECO:0008006" key="5">
    <source>
        <dbReference type="Google" id="ProtNLM"/>
    </source>
</evidence>
<sequence>MIFNKLDTDRDGLVSGVEIRDVMAQSGLQTTVLAHIWGLCDSQSVGKLTAEQFALAMHLIQQTRKGIDPPPQLSADMVPPYLRSVADPGAFGVQDGMNAGPYSHVADFSAVKELDQISKEIEDIKKREATSRERQSPARS</sequence>
<dbReference type="CDD" id="cd00052">
    <property type="entry name" value="EH"/>
    <property type="match status" value="1"/>
</dbReference>
<evidence type="ECO:0000259" key="3">
    <source>
        <dbReference type="PROSITE" id="PS50222"/>
    </source>
</evidence>
<dbReference type="SUPFAM" id="SSF47473">
    <property type="entry name" value="EF-hand"/>
    <property type="match status" value="1"/>
</dbReference>
<dbReference type="PANTHER" id="PTHR11216">
    <property type="entry name" value="EH DOMAIN"/>
    <property type="match status" value="1"/>
</dbReference>
<evidence type="ECO:0000313" key="4">
    <source>
        <dbReference type="EMBL" id="CEK69246.1"/>
    </source>
</evidence>
<name>A0A0B6ZMZ0_9EUPU</name>
<dbReference type="InterPro" id="IPR011992">
    <property type="entry name" value="EF-hand-dom_pair"/>
</dbReference>
<dbReference type="SMART" id="SM00027">
    <property type="entry name" value="EH"/>
    <property type="match status" value="1"/>
</dbReference>
<feature type="domain" description="EF-hand" evidence="3">
    <location>
        <begin position="1"/>
        <end position="29"/>
    </location>
</feature>
<dbReference type="EMBL" id="HACG01022381">
    <property type="protein sequence ID" value="CEK69246.1"/>
    <property type="molecule type" value="Transcribed_RNA"/>
</dbReference>
<dbReference type="PROSITE" id="PS00018">
    <property type="entry name" value="EF_HAND_1"/>
    <property type="match status" value="1"/>
</dbReference>
<proteinExistence type="predicted"/>
<dbReference type="GO" id="GO:0030132">
    <property type="term" value="C:clathrin coat of coated pit"/>
    <property type="evidence" value="ECO:0007669"/>
    <property type="project" value="TreeGrafter"/>
</dbReference>
<gene>
    <name evidence="4" type="primary">ORF69495</name>
</gene>
<dbReference type="GO" id="GO:0045296">
    <property type="term" value="F:cadherin binding"/>
    <property type="evidence" value="ECO:0007669"/>
    <property type="project" value="TreeGrafter"/>
</dbReference>
<keyword evidence="1" id="KW-0106">Calcium</keyword>
<dbReference type="InterPro" id="IPR002048">
    <property type="entry name" value="EF_hand_dom"/>
</dbReference>
<dbReference type="GO" id="GO:0006897">
    <property type="term" value="P:endocytosis"/>
    <property type="evidence" value="ECO:0007669"/>
    <property type="project" value="TreeGrafter"/>
</dbReference>
<evidence type="ECO:0000259" key="2">
    <source>
        <dbReference type="PROSITE" id="PS50031"/>
    </source>
</evidence>
<reference evidence="4" key="1">
    <citation type="submission" date="2014-12" db="EMBL/GenBank/DDBJ databases">
        <title>Insight into the proteome of Arion vulgaris.</title>
        <authorList>
            <person name="Aradska J."/>
            <person name="Bulat T."/>
            <person name="Smidak R."/>
            <person name="Sarate P."/>
            <person name="Gangsoo J."/>
            <person name="Sialana F."/>
            <person name="Bilban M."/>
            <person name="Lubec G."/>
        </authorList>
    </citation>
    <scope>NUCLEOTIDE SEQUENCE</scope>
    <source>
        <tissue evidence="4">Skin</tissue>
    </source>
</reference>
<evidence type="ECO:0000256" key="1">
    <source>
        <dbReference type="ARBA" id="ARBA00022837"/>
    </source>
</evidence>
<dbReference type="PROSITE" id="PS50222">
    <property type="entry name" value="EF_HAND_2"/>
    <property type="match status" value="1"/>
</dbReference>
<organism evidence="4">
    <name type="scientific">Arion vulgaris</name>
    <dbReference type="NCBI Taxonomy" id="1028688"/>
    <lineage>
        <taxon>Eukaryota</taxon>
        <taxon>Metazoa</taxon>
        <taxon>Spiralia</taxon>
        <taxon>Lophotrochozoa</taxon>
        <taxon>Mollusca</taxon>
        <taxon>Gastropoda</taxon>
        <taxon>Heterobranchia</taxon>
        <taxon>Euthyneura</taxon>
        <taxon>Panpulmonata</taxon>
        <taxon>Eupulmonata</taxon>
        <taxon>Stylommatophora</taxon>
        <taxon>Helicina</taxon>
        <taxon>Arionoidea</taxon>
        <taxon>Arionidae</taxon>
        <taxon>Arion</taxon>
    </lineage>
</organism>
<feature type="domain" description="EH" evidence="2">
    <location>
        <begin position="1"/>
        <end position="84"/>
    </location>
</feature>